<dbReference type="PANTHER" id="PTHR47429">
    <property type="entry name" value="PROTEIN TWIN LOV 1"/>
    <property type="match status" value="1"/>
</dbReference>
<gene>
    <name evidence="6" type="ORF">BN946_scf184978.g12</name>
</gene>
<organism evidence="6 7">
    <name type="scientific">Pycnoporus cinnabarinus</name>
    <name type="common">Cinnabar-red polypore</name>
    <name type="synonym">Trametes cinnabarina</name>
    <dbReference type="NCBI Taxonomy" id="5643"/>
    <lineage>
        <taxon>Eukaryota</taxon>
        <taxon>Fungi</taxon>
        <taxon>Dikarya</taxon>
        <taxon>Basidiomycota</taxon>
        <taxon>Agaricomycotina</taxon>
        <taxon>Agaricomycetes</taxon>
        <taxon>Polyporales</taxon>
        <taxon>Polyporaceae</taxon>
        <taxon>Trametes</taxon>
    </lineage>
</organism>
<evidence type="ECO:0000256" key="3">
    <source>
        <dbReference type="ARBA" id="ARBA00022991"/>
    </source>
</evidence>
<dbReference type="PROSITE" id="PS50112">
    <property type="entry name" value="PAS"/>
    <property type="match status" value="1"/>
</dbReference>
<dbReference type="GO" id="GO:0005634">
    <property type="term" value="C:nucleus"/>
    <property type="evidence" value="ECO:0007669"/>
    <property type="project" value="TreeGrafter"/>
</dbReference>
<feature type="region of interest" description="Disordered" evidence="4">
    <location>
        <begin position="939"/>
        <end position="963"/>
    </location>
</feature>
<reference evidence="6" key="1">
    <citation type="submission" date="2014-01" db="EMBL/GenBank/DDBJ databases">
        <title>The genome of the white-rot fungus Pycnoporus cinnabarinus: a basidiomycete model with a versatile arsenal for lignocellulosic biomass breakdown.</title>
        <authorList>
            <person name="Levasseur A."/>
            <person name="Lomascolo A."/>
            <person name="Ruiz-Duenas F.J."/>
            <person name="Uzan E."/>
            <person name="Piumi F."/>
            <person name="Kues U."/>
            <person name="Ram A.F.J."/>
            <person name="Murat C."/>
            <person name="Haon M."/>
            <person name="Benoit I."/>
            <person name="Arfi Y."/>
            <person name="Chevret D."/>
            <person name="Drula E."/>
            <person name="Kwon M.J."/>
            <person name="Gouret P."/>
            <person name="Lesage-Meessen L."/>
            <person name="Lombard V."/>
            <person name="Mariette J."/>
            <person name="Noirot C."/>
            <person name="Park J."/>
            <person name="Patyshakuliyeva A."/>
            <person name="Wieneger R.A.B."/>
            <person name="Wosten H.A.B."/>
            <person name="Martin F."/>
            <person name="Coutinho P.M."/>
            <person name="de Vries R."/>
            <person name="Martinez A.T."/>
            <person name="Klopp C."/>
            <person name="Pontarotti P."/>
            <person name="Henrissat B."/>
            <person name="Record E."/>
        </authorList>
    </citation>
    <scope>NUCLEOTIDE SEQUENCE [LARGE SCALE GENOMIC DNA]</scope>
    <source>
        <strain evidence="6">BRFM137</strain>
    </source>
</reference>
<feature type="compositionally biased region" description="Polar residues" evidence="4">
    <location>
        <begin position="841"/>
        <end position="866"/>
    </location>
</feature>
<dbReference type="PANTHER" id="PTHR47429:SF7">
    <property type="entry name" value="GATA-FACTOR"/>
    <property type="match status" value="1"/>
</dbReference>
<sequence>MPFSRYLGDTDDGDHDQQQSEHVDQNVTFSTHVQFQLPNLILNAPTVSPGGGAEALPAGFFPPSSSSWFSAPDGYSAVNPFAFQSSVAAAALAAATNATPYSSPPSASASSPQSAPSSSYPLQLQPAYNHPPDHSSHPYASQLPPSVPSALGLPVYSASGFDLLSILARVVNRPYPKIYLGPVDLSCSFTITDTRRFDSPIGEYLSKLPSLSLADLPPQPKHEVIGRNCRFLQAPGGNVQRGQERVHTAPDAVAHLRKNIIADKECQVSIINYRKDGSAFINMVSVIPIRGGVHNHPDEADDIVFHVGFQVDLSEQPKAILSKLKDGTYLVNYSDKPLSPPTLHGHRDWRTSSLTMRGMSKELRALLSDAAFLNSFHLSASTHASTAIALSTSPSEPVSLDPYDGNKPLHMFLLDRLPDFLHVVSLKGDFLYAAPAVRAVLGYDPDELVGRSLTKLCHPADCVPLMRELKEASATTGPGSGHPTGASPSSSSSSAGTGPSPETASSFGSGHLIGSHNPRPVDLLFRILAKGRGYVWIECRGRLHVEPGKGRKAIILSGRLRNLPHLEWAPIARAGGLVAPLYRPLPPPIQAGALDAPEEDLYDRGREREFWSMLSTHATFLYVGAAVRDVLGWGAGEVMGKPLADFVSGVSPQEVRMAIDVEMTKVLADAGGTESAGLACDVYTKDQGTVPVHIVLYRSRPLPSHQRAASGGSEVKGNGGDCAAQAPVVCQVKLCEGTTPPPTLALAHPAEENVFEETEIERGSSWQYELQQLKFRNQRLVEEITQLETAIAKRVRRKQSLGAVASPSSAVPAIGLGISATARAAAAARLPIAYQHPASGMQPQHPSQPTQPLNAPHTGTMSSSSVLAPAPQAPPSHSQVQGYAQQQAAYAQRVRHSLDSALQGWSHYGFDHPPAAADGGGSGAMGGCGFAESRDAGAGSFNGVPMKRHWNDAPRDPDGGGGV</sequence>
<feature type="domain" description="PAS" evidence="5">
    <location>
        <begin position="413"/>
        <end position="476"/>
    </location>
</feature>
<feature type="compositionally biased region" description="Low complexity" evidence="4">
    <location>
        <begin position="879"/>
        <end position="888"/>
    </location>
</feature>
<dbReference type="InterPro" id="IPR000014">
    <property type="entry name" value="PAS"/>
</dbReference>
<dbReference type="Pfam" id="PF08448">
    <property type="entry name" value="PAS_4"/>
    <property type="match status" value="1"/>
</dbReference>
<keyword evidence="3" id="KW-0157">Chromophore</keyword>
<dbReference type="Proteomes" id="UP000029665">
    <property type="component" value="Unassembled WGS sequence"/>
</dbReference>
<feature type="compositionally biased region" description="Low complexity" evidence="4">
    <location>
        <begin position="473"/>
        <end position="501"/>
    </location>
</feature>
<dbReference type="InterPro" id="IPR035965">
    <property type="entry name" value="PAS-like_dom_sf"/>
</dbReference>
<keyword evidence="7" id="KW-1185">Reference proteome</keyword>
<dbReference type="NCBIfam" id="TIGR00229">
    <property type="entry name" value="sensory_box"/>
    <property type="match status" value="1"/>
</dbReference>
<dbReference type="SUPFAM" id="SSF55785">
    <property type="entry name" value="PYP-like sensor domain (PAS domain)"/>
    <property type="match status" value="2"/>
</dbReference>
<dbReference type="HOGENOM" id="CLU_007918_0_0_1"/>
<keyword evidence="2" id="KW-0288">FMN</keyword>
<feature type="compositionally biased region" description="Low complexity" evidence="4">
    <location>
        <begin position="101"/>
        <end position="127"/>
    </location>
</feature>
<feature type="region of interest" description="Disordered" evidence="4">
    <location>
        <begin position="101"/>
        <end position="143"/>
    </location>
</feature>
<proteinExistence type="predicted"/>
<accession>A0A060SWD5</accession>
<dbReference type="Pfam" id="PF13426">
    <property type="entry name" value="PAS_9"/>
    <property type="match status" value="2"/>
</dbReference>
<evidence type="ECO:0000256" key="1">
    <source>
        <dbReference type="ARBA" id="ARBA00022630"/>
    </source>
</evidence>
<dbReference type="CDD" id="cd00130">
    <property type="entry name" value="PAS"/>
    <property type="match status" value="2"/>
</dbReference>
<keyword evidence="1" id="KW-0285">Flavoprotein</keyword>
<dbReference type="OMA" id="ESHGAWH"/>
<evidence type="ECO:0000259" key="5">
    <source>
        <dbReference type="PROSITE" id="PS50112"/>
    </source>
</evidence>
<feature type="compositionally biased region" description="Basic and acidic residues" evidence="4">
    <location>
        <begin position="949"/>
        <end position="963"/>
    </location>
</feature>
<evidence type="ECO:0000313" key="7">
    <source>
        <dbReference type="Proteomes" id="UP000029665"/>
    </source>
</evidence>
<evidence type="ECO:0000313" key="6">
    <source>
        <dbReference type="EMBL" id="CDO76783.1"/>
    </source>
</evidence>
<comment type="caution">
    <text evidence="6">The sequence shown here is derived from an EMBL/GenBank/DDBJ whole genome shotgun (WGS) entry which is preliminary data.</text>
</comment>
<feature type="region of interest" description="Disordered" evidence="4">
    <location>
        <begin position="837"/>
        <end position="888"/>
    </location>
</feature>
<evidence type="ECO:0000256" key="2">
    <source>
        <dbReference type="ARBA" id="ARBA00022643"/>
    </source>
</evidence>
<dbReference type="AlphaFoldDB" id="A0A060SWD5"/>
<dbReference type="OrthoDB" id="447251at2759"/>
<feature type="region of interest" description="Disordered" evidence="4">
    <location>
        <begin position="1"/>
        <end position="21"/>
    </location>
</feature>
<protein>
    <recommendedName>
        <fullName evidence="5">PAS domain-containing protein</fullName>
    </recommendedName>
</protein>
<dbReference type="Gene3D" id="3.30.450.20">
    <property type="entry name" value="PAS domain"/>
    <property type="match status" value="2"/>
</dbReference>
<name>A0A060SWD5_PYCCI</name>
<dbReference type="EMBL" id="CCBP010000414">
    <property type="protein sequence ID" value="CDO76783.1"/>
    <property type="molecule type" value="Genomic_DNA"/>
</dbReference>
<evidence type="ECO:0000256" key="4">
    <source>
        <dbReference type="SAM" id="MobiDB-lite"/>
    </source>
</evidence>
<feature type="region of interest" description="Disordered" evidence="4">
    <location>
        <begin position="473"/>
        <end position="512"/>
    </location>
</feature>
<dbReference type="InterPro" id="IPR013656">
    <property type="entry name" value="PAS_4"/>
</dbReference>
<dbReference type="SMART" id="SM00091">
    <property type="entry name" value="PAS"/>
    <property type="match status" value="2"/>
</dbReference>
<dbReference type="STRING" id="5643.A0A060SWD5"/>